<protein>
    <submittedName>
        <fullName evidence="3">Uncharacterized protein</fullName>
    </submittedName>
</protein>
<evidence type="ECO:0000256" key="2">
    <source>
        <dbReference type="SAM" id="SignalP"/>
    </source>
</evidence>
<feature type="signal peptide" evidence="2">
    <location>
        <begin position="1"/>
        <end position="19"/>
    </location>
</feature>
<evidence type="ECO:0000256" key="1">
    <source>
        <dbReference type="SAM" id="Phobius"/>
    </source>
</evidence>
<name>A0A9W6ZMN2_9STRA</name>
<keyword evidence="4" id="KW-1185">Reference proteome</keyword>
<evidence type="ECO:0000313" key="4">
    <source>
        <dbReference type="Proteomes" id="UP001165082"/>
    </source>
</evidence>
<organism evidence="3 4">
    <name type="scientific">Triparma retinervis</name>
    <dbReference type="NCBI Taxonomy" id="2557542"/>
    <lineage>
        <taxon>Eukaryota</taxon>
        <taxon>Sar</taxon>
        <taxon>Stramenopiles</taxon>
        <taxon>Ochrophyta</taxon>
        <taxon>Bolidophyceae</taxon>
        <taxon>Parmales</taxon>
        <taxon>Triparmaceae</taxon>
        <taxon>Triparma</taxon>
    </lineage>
</organism>
<accession>A0A9W6ZMN2</accession>
<keyword evidence="1" id="KW-0472">Membrane</keyword>
<dbReference type="EMBL" id="BRXZ01002224">
    <property type="protein sequence ID" value="GMH57434.1"/>
    <property type="molecule type" value="Genomic_DNA"/>
</dbReference>
<evidence type="ECO:0000313" key="3">
    <source>
        <dbReference type="EMBL" id="GMH57434.1"/>
    </source>
</evidence>
<dbReference type="AlphaFoldDB" id="A0A9W6ZMN2"/>
<feature type="transmembrane region" description="Helical" evidence="1">
    <location>
        <begin position="557"/>
        <end position="581"/>
    </location>
</feature>
<keyword evidence="1" id="KW-0812">Transmembrane</keyword>
<dbReference type="Proteomes" id="UP001165082">
    <property type="component" value="Unassembled WGS sequence"/>
</dbReference>
<reference evidence="3" key="1">
    <citation type="submission" date="2022-07" db="EMBL/GenBank/DDBJ databases">
        <title>Genome analysis of Parmales, a sister group of diatoms, reveals the evolutionary specialization of diatoms from phago-mixotrophs to photoautotrophs.</title>
        <authorList>
            <person name="Ban H."/>
            <person name="Sato S."/>
            <person name="Yoshikawa S."/>
            <person name="Kazumasa Y."/>
            <person name="Nakamura Y."/>
            <person name="Ichinomiya M."/>
            <person name="Saitoh K."/>
            <person name="Sato N."/>
            <person name="Blanc-Mathieu R."/>
            <person name="Endo H."/>
            <person name="Kuwata A."/>
            <person name="Ogata H."/>
        </authorList>
    </citation>
    <scope>NUCLEOTIDE SEQUENCE</scope>
</reference>
<feature type="chain" id="PRO_5040832057" evidence="2">
    <location>
        <begin position="20"/>
        <end position="604"/>
    </location>
</feature>
<comment type="caution">
    <text evidence="3">The sequence shown here is derived from an EMBL/GenBank/DDBJ whole genome shotgun (WGS) entry which is preliminary data.</text>
</comment>
<keyword evidence="1" id="KW-1133">Transmembrane helix</keyword>
<sequence>MKGLFVALGLLGTIIETGATPSWLPNLGDGMVSACFNQYQGGGTVLAQCGGPTTTQIGNNPSEDGTGQVTEFLAITDHSIQLVTHAGDEEPWSSGFSGFGTTNWGNRDSSSGGGGIDSILPKTSGGGDNYDDTQVFSAQAYSSFIGNAANMDWDPNSNELPKRKSGMDLGYTSYFMQKDVELGDNQFFIGTPGNVNYYLPGCPNYEPGETSAASDFECPRIPVKAGTFKFTVLGLMSGSMINSLNTATPARTDQGTFQAGQSVEKDIAGYKTMLYRSTLDLGQMGGDLGNFTTLIVGGDHDGKSFEELTPDDDVSGAILRITGSKKGDIDVTFSDRYSTGTYSRSKSELLDVFGGCQQEEGNTMDMCTRDLTGFKDCSSGHCTDSLPADANVAVRKAGDASMSREELGKLAGAPELKVTEVKHMKITMRPSQGCERPDTPAAEDHTGTAGLSWPSPDAADCPWWMLASSAHDGDLKWSVDNADHLGQTTVSDMTLCKSGSCWLIDFHIELGGQTEASRTVFGNPANAIEHGWEKGTFFMYDPEAVGTGPAFVAQLDWPIIAAMGGGLLLVIIILVSCCCYCKKKCCGGGKAGVKDGELLGVQLT</sequence>
<proteinExistence type="predicted"/>
<gene>
    <name evidence="3" type="ORF">TrRE_jg13320</name>
</gene>
<dbReference type="OrthoDB" id="192521at2759"/>
<keyword evidence="2" id="KW-0732">Signal</keyword>